<reference evidence="6" key="1">
    <citation type="submission" date="2021-11" db="EMBL/GenBank/DDBJ databases">
        <title>A Novel Adlercreutzia Species, isolated from a Allomyrina dichotoma larva feces.</title>
        <authorList>
            <person name="Suh M.K."/>
        </authorList>
    </citation>
    <scope>NUCLEOTIDE SEQUENCE</scope>
    <source>
        <strain evidence="6">JBNU-10</strain>
    </source>
</reference>
<evidence type="ECO:0000256" key="2">
    <source>
        <dbReference type="ARBA" id="ARBA00022801"/>
    </source>
</evidence>
<evidence type="ECO:0000256" key="1">
    <source>
        <dbReference type="ARBA" id="ARBA00022737"/>
    </source>
</evidence>
<comment type="caution">
    <text evidence="6">The sequence shown here is derived from an EMBL/GenBank/DDBJ whole genome shotgun (WGS) entry which is preliminary data.</text>
</comment>
<dbReference type="InterPro" id="IPR018337">
    <property type="entry name" value="Cell_wall/Cho-bd_repeat"/>
</dbReference>
<evidence type="ECO:0000259" key="5">
    <source>
        <dbReference type="SMART" id="SM00646"/>
    </source>
</evidence>
<dbReference type="Pfam" id="PF01832">
    <property type="entry name" value="Glucosaminidase"/>
    <property type="match status" value="1"/>
</dbReference>
<evidence type="ECO:0000256" key="4">
    <source>
        <dbReference type="SAM" id="MobiDB-lite"/>
    </source>
</evidence>
<dbReference type="InterPro" id="IPR002901">
    <property type="entry name" value="MGlyc_endo_b_GlcNAc-like_dom"/>
</dbReference>
<evidence type="ECO:0000256" key="3">
    <source>
        <dbReference type="PROSITE-ProRule" id="PRU00591"/>
    </source>
</evidence>
<dbReference type="RefSeq" id="WP_242164378.1">
    <property type="nucleotide sequence ID" value="NZ_JAJMLW010000002.1"/>
</dbReference>
<keyword evidence="1" id="KW-0677">Repeat</keyword>
<sequence>MAVLAAPAPAAWASEGSEPEDPGARVVSMSSARISDKAAPVSARDAAREGESAGGGDSKGDVDGIFTIALDPGHGGRDPGALGNGLQEKDLNWKIALACKAELERSYDARVVLTRSENECPSLSERVDRALGADADVFVSLHINSGSVTVRGAEVYHPNNATFHQGLYAQGQGLARGILAELSTVGLPSRGPKIRNTEAGGRYPDGSASDYYGVIYHARMAGMLSIIVEHAFITNASDVVLLRSDTTLTRIGQADARGIAEFYGLTVAPGWKQVNGKWKYHDGTSYVAGGWREIDGARYLFDGAGFMLTGWQNVGGTWYYLTSSGAMLTGWLNDRGTWYYLTPASGAMATGWAKVDGCLYYLTSSGAMLSGGWHMLGGHWHYLQPSGAAVTGWLNDRGTWYWLDRETGVMATGWVLDGKTWYWCDGSGAMLHSQWLNRGGTWYYLTGSGAMQTGWLNQGGTWYWLDKETGAMATGWAHDGSSWYFMEGSGAMRRGPAWLNQGGTWYWLYPSGAMAEGWMSDRGTWYYLRPGSGAMATGWVTVDKQRYYLAGSGAMQTGWLKQDGAWYYLESSGAAARGLRTISGIEYRFDATGLWVDDPDLPEALKPSLTGIMGAAEVKPADLAALYEAKVKASGGKIAYPSEALGRGGAPDIATFCAIVTEEAAAEGVRADVVFAQMMVETGWLRFGGDVKVEQFNFAGLGATGNGVPGNSYADVRTGVRAQVQHLKAYACEQPLKQDCVDERFKYVTRGCAPYVEWLGIPDNPDGKGWAADAGYGKKLLAVMAEVG</sequence>
<dbReference type="SUPFAM" id="SSF53187">
    <property type="entry name" value="Zn-dependent exopeptidases"/>
    <property type="match status" value="1"/>
</dbReference>
<dbReference type="Gene3D" id="3.40.630.40">
    <property type="entry name" value="Zn-dependent exopeptidases"/>
    <property type="match status" value="1"/>
</dbReference>
<evidence type="ECO:0000313" key="7">
    <source>
        <dbReference type="Proteomes" id="UP001430755"/>
    </source>
</evidence>
<keyword evidence="2 6" id="KW-0378">Hydrolase</keyword>
<dbReference type="InterPro" id="IPR050695">
    <property type="entry name" value="N-acetylmuramoyl_amidase_3"/>
</dbReference>
<protein>
    <submittedName>
        <fullName evidence="6">N-acetylmuramoyl-L-alanine amidase</fullName>
        <ecNumber evidence="6">3.5.1.28</ecNumber>
    </submittedName>
</protein>
<evidence type="ECO:0000313" key="6">
    <source>
        <dbReference type="EMBL" id="MCI2241791.1"/>
    </source>
</evidence>
<organism evidence="6 7">
    <name type="scientific">Adlercreutzia faecimuris</name>
    <dbReference type="NCBI Taxonomy" id="2897341"/>
    <lineage>
        <taxon>Bacteria</taxon>
        <taxon>Bacillati</taxon>
        <taxon>Actinomycetota</taxon>
        <taxon>Coriobacteriia</taxon>
        <taxon>Eggerthellales</taxon>
        <taxon>Eggerthellaceae</taxon>
        <taxon>Adlercreutzia</taxon>
    </lineage>
</organism>
<keyword evidence="7" id="KW-1185">Reference proteome</keyword>
<dbReference type="Proteomes" id="UP001430755">
    <property type="component" value="Unassembled WGS sequence"/>
</dbReference>
<dbReference type="Pfam" id="PF19127">
    <property type="entry name" value="Choline_bind_3"/>
    <property type="match status" value="4"/>
</dbReference>
<feature type="repeat" description="Cell wall-binding" evidence="3">
    <location>
        <begin position="308"/>
        <end position="327"/>
    </location>
</feature>
<dbReference type="Gene3D" id="2.10.270.10">
    <property type="entry name" value="Cholin Binding"/>
    <property type="match status" value="3"/>
</dbReference>
<dbReference type="CDD" id="cd02696">
    <property type="entry name" value="MurNAc-LAA"/>
    <property type="match status" value="1"/>
</dbReference>
<dbReference type="Gene3D" id="1.10.530.10">
    <property type="match status" value="1"/>
</dbReference>
<dbReference type="SUPFAM" id="SSF69360">
    <property type="entry name" value="Cell wall binding repeat"/>
    <property type="match status" value="3"/>
</dbReference>
<proteinExistence type="predicted"/>
<gene>
    <name evidence="6" type="ORF">LPT13_05405</name>
</gene>
<dbReference type="PANTHER" id="PTHR30404:SF0">
    <property type="entry name" value="N-ACETYLMURAMOYL-L-ALANINE AMIDASE AMIC"/>
    <property type="match status" value="1"/>
</dbReference>
<dbReference type="EMBL" id="JAJMLW010000002">
    <property type="protein sequence ID" value="MCI2241791.1"/>
    <property type="molecule type" value="Genomic_DNA"/>
</dbReference>
<dbReference type="Pfam" id="PF01520">
    <property type="entry name" value="Amidase_3"/>
    <property type="match status" value="1"/>
</dbReference>
<feature type="domain" description="MurNAc-LAA" evidence="5">
    <location>
        <begin position="127"/>
        <end position="260"/>
    </location>
</feature>
<dbReference type="InterPro" id="IPR002508">
    <property type="entry name" value="MurNAc-LAA_cat"/>
</dbReference>
<dbReference type="PROSITE" id="PS51170">
    <property type="entry name" value="CW"/>
    <property type="match status" value="2"/>
</dbReference>
<accession>A0ABS9WG04</accession>
<feature type="repeat" description="Cell wall-binding" evidence="3">
    <location>
        <begin position="556"/>
        <end position="575"/>
    </location>
</feature>
<name>A0ABS9WG04_9ACTN</name>
<dbReference type="Pfam" id="PF01473">
    <property type="entry name" value="Choline_bind_1"/>
    <property type="match status" value="3"/>
</dbReference>
<dbReference type="Gene3D" id="2.20.120.10">
    <property type="entry name" value="Multimodular pneumococcal cell wall endolysin, domain 3"/>
    <property type="match status" value="1"/>
</dbReference>
<dbReference type="SMART" id="SM00646">
    <property type="entry name" value="Ami_3"/>
    <property type="match status" value="1"/>
</dbReference>
<feature type="compositionally biased region" description="Low complexity" evidence="4">
    <location>
        <begin position="1"/>
        <end position="13"/>
    </location>
</feature>
<dbReference type="EC" id="3.5.1.28" evidence="6"/>
<dbReference type="PANTHER" id="PTHR30404">
    <property type="entry name" value="N-ACETYLMURAMOYL-L-ALANINE AMIDASE"/>
    <property type="match status" value="1"/>
</dbReference>
<dbReference type="GO" id="GO:0008745">
    <property type="term" value="F:N-acetylmuramoyl-L-alanine amidase activity"/>
    <property type="evidence" value="ECO:0007669"/>
    <property type="project" value="UniProtKB-EC"/>
</dbReference>
<feature type="region of interest" description="Disordered" evidence="4">
    <location>
        <begin position="1"/>
        <end position="70"/>
    </location>
</feature>